<name>A0A0E3ZXS1_9BACT</name>
<dbReference type="STRING" id="1379870.SD10_22375"/>
<evidence type="ECO:0000313" key="2">
    <source>
        <dbReference type="Proteomes" id="UP000033054"/>
    </source>
</evidence>
<dbReference type="AlphaFoldDB" id="A0A0E3ZXS1"/>
<dbReference type="OrthoDB" id="1466667at2"/>
<gene>
    <name evidence="1" type="ORF">SD10_22375</name>
</gene>
<proteinExistence type="predicted"/>
<evidence type="ECO:0000313" key="1">
    <source>
        <dbReference type="EMBL" id="AKD57230.1"/>
    </source>
</evidence>
<dbReference type="HOGENOM" id="CLU_064655_0_1_10"/>
<dbReference type="PATRIC" id="fig|1379870.5.peg.4844"/>
<evidence type="ECO:0008006" key="3">
    <source>
        <dbReference type="Google" id="ProtNLM"/>
    </source>
</evidence>
<sequence>MFSTFKSSKKWLLTAGSVLCLFGLIAFTEIRHGQKHVRDVIVQLDEVDGHRFLTRRDVMGYLTNQGADPVIGENYGEVDLRKLETRLQQHGLVKKCQVFRDLAGSLLVVIEQPHPLARLMPSGDGVRSASGQYVSEEGRFFPVSMNYSARVPVLTGRYFAQNRSLANERNRPLLNLLKRIHDDPFWRAQITELSVDERGEITMWPQVGNHTIDFGPPTEVDEKLKKLKLVYTDVLPAKGWDRYSRVSVQYRNQIVCE</sequence>
<protein>
    <recommendedName>
        <fullName evidence="3">Cell division protein FtsQ</fullName>
    </recommendedName>
</protein>
<organism evidence="1 2">
    <name type="scientific">Spirosoma radiotolerans</name>
    <dbReference type="NCBI Taxonomy" id="1379870"/>
    <lineage>
        <taxon>Bacteria</taxon>
        <taxon>Pseudomonadati</taxon>
        <taxon>Bacteroidota</taxon>
        <taxon>Cytophagia</taxon>
        <taxon>Cytophagales</taxon>
        <taxon>Cytophagaceae</taxon>
        <taxon>Spirosoma</taxon>
    </lineage>
</organism>
<dbReference type="KEGG" id="srd:SD10_22375"/>
<reference evidence="1 2" key="1">
    <citation type="journal article" date="2014" name="Curr. Microbiol.">
        <title>Spirosoma radiotolerans sp. nov., a gamma-radiation-resistant bacterium isolated from gamma ray-irradiated soil.</title>
        <authorList>
            <person name="Lee J.J."/>
            <person name="Srinivasan S."/>
            <person name="Lim S."/>
            <person name="Joe M."/>
            <person name="Im S."/>
            <person name="Bae S.I."/>
            <person name="Park K.R."/>
            <person name="Han J.H."/>
            <person name="Park S.H."/>
            <person name="Joo B.M."/>
            <person name="Park S.J."/>
            <person name="Kim M.K."/>
        </authorList>
    </citation>
    <scope>NUCLEOTIDE SEQUENCE [LARGE SCALE GENOMIC DNA]</scope>
    <source>
        <strain evidence="1 2">DG5A</strain>
    </source>
</reference>
<dbReference type="EMBL" id="CP010429">
    <property type="protein sequence ID" value="AKD57230.1"/>
    <property type="molecule type" value="Genomic_DNA"/>
</dbReference>
<dbReference type="GO" id="GO:0051301">
    <property type="term" value="P:cell division"/>
    <property type="evidence" value="ECO:0007669"/>
    <property type="project" value="UniProtKB-KW"/>
</dbReference>
<dbReference type="RefSeq" id="WP_046576902.1">
    <property type="nucleotide sequence ID" value="NZ_CP010429.1"/>
</dbReference>
<accession>A0A0E3ZXS1</accession>
<keyword evidence="2" id="KW-1185">Reference proteome</keyword>
<dbReference type="Proteomes" id="UP000033054">
    <property type="component" value="Chromosome"/>
</dbReference>